<evidence type="ECO:0000313" key="5">
    <source>
        <dbReference type="Proteomes" id="UP000249464"/>
    </source>
</evidence>
<reference evidence="4 5" key="1">
    <citation type="submission" date="2016-11" db="EMBL/GenBank/DDBJ databases">
        <authorList>
            <person name="Jaros S."/>
            <person name="Januszkiewicz K."/>
            <person name="Wedrychowicz H."/>
        </authorList>
    </citation>
    <scope>NUCLEOTIDE SEQUENCE [LARGE SCALE GENOMIC DNA]</scope>
</reference>
<evidence type="ECO:0000256" key="2">
    <source>
        <dbReference type="SAM" id="MobiDB-lite"/>
    </source>
</evidence>
<keyword evidence="5" id="KW-1185">Reference proteome</keyword>
<dbReference type="SUPFAM" id="SSF53098">
    <property type="entry name" value="Ribonuclease H-like"/>
    <property type="match status" value="1"/>
</dbReference>
<feature type="domain" description="Retrovirus-related Pol polyprotein from transposon TNT 1-94-like beta-barrel" evidence="3">
    <location>
        <begin position="37"/>
        <end position="120"/>
    </location>
</feature>
<dbReference type="Proteomes" id="UP000249464">
    <property type="component" value="Unassembled WGS sequence"/>
</dbReference>
<protein>
    <submittedName>
        <fullName evidence="4">BQ5605_C030g10753 protein</fullName>
    </submittedName>
</protein>
<dbReference type="InterPro" id="IPR039537">
    <property type="entry name" value="Retrotran_Ty1/copia-like"/>
</dbReference>
<name>A0A2X0NAQ8_9BASI</name>
<dbReference type="GO" id="GO:0008233">
    <property type="term" value="F:peptidase activity"/>
    <property type="evidence" value="ECO:0007669"/>
    <property type="project" value="UniProtKB-KW"/>
</dbReference>
<evidence type="ECO:0000313" key="4">
    <source>
        <dbReference type="EMBL" id="SGZ07927.1"/>
    </source>
</evidence>
<dbReference type="PANTHER" id="PTHR42648">
    <property type="entry name" value="TRANSPOSASE, PUTATIVE-RELATED"/>
    <property type="match status" value="1"/>
</dbReference>
<keyword evidence="1" id="KW-0645">Protease</keyword>
<feature type="region of interest" description="Disordered" evidence="2">
    <location>
        <begin position="430"/>
        <end position="480"/>
    </location>
</feature>
<dbReference type="GO" id="GO:0006508">
    <property type="term" value="P:proteolysis"/>
    <property type="evidence" value="ECO:0007669"/>
    <property type="project" value="UniProtKB-KW"/>
</dbReference>
<accession>A0A2X0NAQ8</accession>
<evidence type="ECO:0000256" key="1">
    <source>
        <dbReference type="ARBA" id="ARBA00022670"/>
    </source>
</evidence>
<dbReference type="PANTHER" id="PTHR42648:SF18">
    <property type="entry name" value="RETROTRANSPOSON, UNCLASSIFIED-LIKE PROTEIN"/>
    <property type="match status" value="1"/>
</dbReference>
<dbReference type="InterPro" id="IPR012337">
    <property type="entry name" value="RNaseH-like_sf"/>
</dbReference>
<dbReference type="EMBL" id="FQNC01000069">
    <property type="protein sequence ID" value="SGZ07927.1"/>
    <property type="molecule type" value="Genomic_DNA"/>
</dbReference>
<sequence length="502" mass="54368">MSLANCMGASFHFTNYGAEVREQTIFRAATAEAPELIFDTGASTSLINNKCMLSNYATLDCPIFMINAAGTRTPAAGRGTLTAKFALANGTTSKMSIADVLHVPNLVVNLISGPLLCKQGARIEMEEGRCKFGKDGKMFTIAQLIAKFGHLNMPYLLEMERKETVMGLSIKGEDFDVAKCHGCMQGRGVHTNISKGPASCVNKTLHTIHTNLWGPVRHKSFAGEVMVLGLVNNYLRFQWSFPIGKKSSVTALVVEFIQQVKQSCDCNVAIFHSDNGGEASSTGPQFHIHYQNGVIEQGWCTMFETVRIWLLVSGLLLSFWAFAANAFTYTRLSSVAPNHSNSICVWGCMAYVRIAPEPCASKIEPPRVKAHFIGYAEQGWMFWQPNTNTDLDKADLCEDLPTTLFGNPPTGSLNIDGDDAVKQDFALNGAALAPGGDSRDDTPPPVGQARASDCEYTPAAPGREHIPGDSGRVQYSNGQELAPIFPTHRAPAPVVSNGRAPV</sequence>
<evidence type="ECO:0000259" key="3">
    <source>
        <dbReference type="Pfam" id="PF22936"/>
    </source>
</evidence>
<organism evidence="4 5">
    <name type="scientific">Microbotryum silenes-dioicae</name>
    <dbReference type="NCBI Taxonomy" id="796604"/>
    <lineage>
        <taxon>Eukaryota</taxon>
        <taxon>Fungi</taxon>
        <taxon>Dikarya</taxon>
        <taxon>Basidiomycota</taxon>
        <taxon>Pucciniomycotina</taxon>
        <taxon>Microbotryomycetes</taxon>
        <taxon>Microbotryales</taxon>
        <taxon>Microbotryaceae</taxon>
        <taxon>Microbotryum</taxon>
    </lineage>
</organism>
<dbReference type="InterPro" id="IPR054722">
    <property type="entry name" value="PolX-like_BBD"/>
</dbReference>
<dbReference type="Pfam" id="PF22936">
    <property type="entry name" value="Pol_BBD"/>
    <property type="match status" value="1"/>
</dbReference>
<gene>
    <name evidence="4" type="primary">BQ5605_C030g10753</name>
    <name evidence="4" type="ORF">BQ5605_C030G10753</name>
</gene>
<keyword evidence="1" id="KW-0378">Hydrolase</keyword>
<proteinExistence type="predicted"/>
<dbReference type="AlphaFoldDB" id="A0A2X0NAQ8"/>